<protein>
    <recommendedName>
        <fullName evidence="2">DUF7702 domain-containing protein</fullName>
    </recommendedName>
</protein>
<comment type="caution">
    <text evidence="3">The sequence shown here is derived from an EMBL/GenBank/DDBJ whole genome shotgun (WGS) entry which is preliminary data.</text>
</comment>
<evidence type="ECO:0000256" key="1">
    <source>
        <dbReference type="SAM" id="Phobius"/>
    </source>
</evidence>
<name>A0A0G0AMF0_TRIHA</name>
<feature type="transmembrane region" description="Helical" evidence="1">
    <location>
        <begin position="41"/>
        <end position="60"/>
    </location>
</feature>
<gene>
    <name evidence="3" type="ORF">THAR02_02143</name>
</gene>
<dbReference type="Proteomes" id="UP000034112">
    <property type="component" value="Unassembled WGS sequence"/>
</dbReference>
<sequence length="263" mass="28479">MSRSFDAYDGIACGEIAIYCLYLGGAIFLCRKHGFGRSAGWHFLIMLSLARLIGDAMRLATISLPTNRSLYIGWLVLLGVGLGPLVLTLHGLLGRLIDSIGNQGPLLIKSTHRRLLELLMLAGMVLVIIGGTQSSYTLTNGSPVTHYVTLSYVGTGIIAAVIGILILEILLVYKNRDYIIQGERRILIAIAICIPFVLVRLAYSCSLVFGGVHTSPWLLLGMSTAMEVTVTLICEILGFTVHAGFVEQTGEEMQPMARVSALK</sequence>
<dbReference type="OrthoDB" id="2560628at2759"/>
<evidence type="ECO:0000259" key="2">
    <source>
        <dbReference type="Pfam" id="PF24800"/>
    </source>
</evidence>
<proteinExistence type="predicted"/>
<dbReference type="OMA" id="AYDGIAC"/>
<accession>A0A0G0AMF0</accession>
<dbReference type="InterPro" id="IPR056119">
    <property type="entry name" value="DUF7702"/>
</dbReference>
<feature type="transmembrane region" description="Helical" evidence="1">
    <location>
        <begin position="72"/>
        <end position="94"/>
    </location>
</feature>
<reference evidence="4" key="1">
    <citation type="journal article" date="2015" name="Genome Announc.">
        <title>Draft whole-genome sequence of the biocontrol agent Trichoderma harzianum T6776.</title>
        <authorList>
            <person name="Baroncelli R."/>
            <person name="Piaggeschi G."/>
            <person name="Fiorini L."/>
            <person name="Bertolini E."/>
            <person name="Zapparata A."/>
            <person name="Pe M.E."/>
            <person name="Sarrocco S."/>
            <person name="Vannacci G."/>
        </authorList>
    </citation>
    <scope>NUCLEOTIDE SEQUENCE [LARGE SCALE GENOMIC DNA]</scope>
    <source>
        <strain evidence="4">T6776</strain>
    </source>
</reference>
<dbReference type="PANTHER" id="PTHR42109:SF2">
    <property type="entry name" value="INTEGRAL MEMBRANE PROTEIN"/>
    <property type="match status" value="1"/>
</dbReference>
<feature type="transmembrane region" description="Helical" evidence="1">
    <location>
        <begin position="6"/>
        <end position="29"/>
    </location>
</feature>
<feature type="transmembrane region" description="Helical" evidence="1">
    <location>
        <begin position="115"/>
        <end position="132"/>
    </location>
</feature>
<dbReference type="PANTHER" id="PTHR42109">
    <property type="entry name" value="UNPLACED GENOMIC SCAFFOLD UM_SCAF_CONTIG_1.265, WHOLE GENOME SHOTGUN SEQUENCE"/>
    <property type="match status" value="1"/>
</dbReference>
<feature type="domain" description="DUF7702" evidence="2">
    <location>
        <begin position="6"/>
        <end position="242"/>
    </location>
</feature>
<feature type="transmembrane region" description="Helical" evidence="1">
    <location>
        <begin position="152"/>
        <end position="173"/>
    </location>
</feature>
<feature type="transmembrane region" description="Helical" evidence="1">
    <location>
        <begin position="185"/>
        <end position="203"/>
    </location>
</feature>
<dbReference type="EMBL" id="JOKZ01000041">
    <property type="protein sequence ID" value="KKP05769.1"/>
    <property type="molecule type" value="Genomic_DNA"/>
</dbReference>
<organism evidence="3 4">
    <name type="scientific">Trichoderma harzianum</name>
    <name type="common">Hypocrea lixii</name>
    <dbReference type="NCBI Taxonomy" id="5544"/>
    <lineage>
        <taxon>Eukaryota</taxon>
        <taxon>Fungi</taxon>
        <taxon>Dikarya</taxon>
        <taxon>Ascomycota</taxon>
        <taxon>Pezizomycotina</taxon>
        <taxon>Sordariomycetes</taxon>
        <taxon>Hypocreomycetidae</taxon>
        <taxon>Hypocreales</taxon>
        <taxon>Hypocreaceae</taxon>
        <taxon>Trichoderma</taxon>
    </lineage>
</organism>
<keyword evidence="1" id="KW-0812">Transmembrane</keyword>
<dbReference type="Pfam" id="PF24800">
    <property type="entry name" value="DUF7702"/>
    <property type="match status" value="1"/>
</dbReference>
<keyword evidence="1" id="KW-0472">Membrane</keyword>
<evidence type="ECO:0000313" key="3">
    <source>
        <dbReference type="EMBL" id="KKP05769.1"/>
    </source>
</evidence>
<feature type="transmembrane region" description="Helical" evidence="1">
    <location>
        <begin position="223"/>
        <end position="246"/>
    </location>
</feature>
<evidence type="ECO:0000313" key="4">
    <source>
        <dbReference type="Proteomes" id="UP000034112"/>
    </source>
</evidence>
<keyword evidence="1" id="KW-1133">Transmembrane helix</keyword>
<dbReference type="AlphaFoldDB" id="A0A0G0AMF0"/>